<dbReference type="AlphaFoldDB" id="A0A7J7GI14"/>
<evidence type="ECO:0000313" key="1">
    <source>
        <dbReference type="EMBL" id="KAF5940409.1"/>
    </source>
</evidence>
<accession>A0A7J7GI14</accession>
<reference evidence="2" key="1">
    <citation type="journal article" date="2020" name="Nat. Commun.">
        <title>Genome assembly of wild tea tree DASZ reveals pedigree and selection history of tea varieties.</title>
        <authorList>
            <person name="Zhang W."/>
            <person name="Zhang Y."/>
            <person name="Qiu H."/>
            <person name="Guo Y."/>
            <person name="Wan H."/>
            <person name="Zhang X."/>
            <person name="Scossa F."/>
            <person name="Alseekh S."/>
            <person name="Zhang Q."/>
            <person name="Wang P."/>
            <person name="Xu L."/>
            <person name="Schmidt M.H."/>
            <person name="Jia X."/>
            <person name="Li D."/>
            <person name="Zhu A."/>
            <person name="Guo F."/>
            <person name="Chen W."/>
            <person name="Ni D."/>
            <person name="Usadel B."/>
            <person name="Fernie A.R."/>
            <person name="Wen W."/>
        </authorList>
    </citation>
    <scope>NUCLEOTIDE SEQUENCE [LARGE SCALE GENOMIC DNA]</scope>
    <source>
        <strain evidence="2">cv. G240</strain>
    </source>
</reference>
<reference evidence="1 2" key="2">
    <citation type="submission" date="2020-07" db="EMBL/GenBank/DDBJ databases">
        <title>Genome assembly of wild tea tree DASZ reveals pedigree and selection history of tea varieties.</title>
        <authorList>
            <person name="Zhang W."/>
        </authorList>
    </citation>
    <scope>NUCLEOTIDE SEQUENCE [LARGE SCALE GENOMIC DNA]</scope>
    <source>
        <strain evidence="2">cv. G240</strain>
        <tissue evidence="1">Leaf</tissue>
    </source>
</reference>
<gene>
    <name evidence="1" type="ORF">HYC85_021576</name>
</gene>
<proteinExistence type="predicted"/>
<name>A0A7J7GI14_CAMSI</name>
<evidence type="ECO:0000313" key="2">
    <source>
        <dbReference type="Proteomes" id="UP000593564"/>
    </source>
</evidence>
<organism evidence="1 2">
    <name type="scientific">Camellia sinensis</name>
    <name type="common">Tea plant</name>
    <name type="synonym">Thea sinensis</name>
    <dbReference type="NCBI Taxonomy" id="4442"/>
    <lineage>
        <taxon>Eukaryota</taxon>
        <taxon>Viridiplantae</taxon>
        <taxon>Streptophyta</taxon>
        <taxon>Embryophyta</taxon>
        <taxon>Tracheophyta</taxon>
        <taxon>Spermatophyta</taxon>
        <taxon>Magnoliopsida</taxon>
        <taxon>eudicotyledons</taxon>
        <taxon>Gunneridae</taxon>
        <taxon>Pentapetalae</taxon>
        <taxon>asterids</taxon>
        <taxon>Ericales</taxon>
        <taxon>Theaceae</taxon>
        <taxon>Camellia</taxon>
    </lineage>
</organism>
<keyword evidence="2" id="KW-1185">Reference proteome</keyword>
<comment type="caution">
    <text evidence="1">The sequence shown here is derived from an EMBL/GenBank/DDBJ whole genome shotgun (WGS) entry which is preliminary data.</text>
</comment>
<dbReference type="EMBL" id="JACBKZ010000010">
    <property type="protein sequence ID" value="KAF5940409.1"/>
    <property type="molecule type" value="Genomic_DNA"/>
</dbReference>
<sequence>MKTYLYRIDKILYHVSFSHMINHFFGRKMSHVVAKNISPERESLSMELSDTTTTVLLAGDNLLLDDLLFDATQP</sequence>
<dbReference type="Proteomes" id="UP000593564">
    <property type="component" value="Unassembled WGS sequence"/>
</dbReference>
<protein>
    <submittedName>
        <fullName evidence="1">Uncharacterized protein</fullName>
    </submittedName>
</protein>